<sequence>MTGEVWDWYIAGIGPTEIRRKLIAAGFKNPPIPQSISLWLKRLKKRHYDKTSKIVQRRIDKTLPEDLKAAEEIELTSLLNSRQEIEHKALELGANQKFVQHFQEQWVEKLLELKD</sequence>
<protein>
    <submittedName>
        <fullName evidence="1">Uncharacterized protein</fullName>
    </submittedName>
</protein>
<dbReference type="EMBL" id="BARS01009549">
    <property type="protein sequence ID" value="GAF76216.1"/>
    <property type="molecule type" value="Genomic_DNA"/>
</dbReference>
<gene>
    <name evidence="1" type="ORF">S01H1_17940</name>
</gene>
<dbReference type="AlphaFoldDB" id="X0SM43"/>
<feature type="non-terminal residue" evidence="1">
    <location>
        <position position="115"/>
    </location>
</feature>
<organism evidence="1">
    <name type="scientific">marine sediment metagenome</name>
    <dbReference type="NCBI Taxonomy" id="412755"/>
    <lineage>
        <taxon>unclassified sequences</taxon>
        <taxon>metagenomes</taxon>
        <taxon>ecological metagenomes</taxon>
    </lineage>
</organism>
<comment type="caution">
    <text evidence="1">The sequence shown here is derived from an EMBL/GenBank/DDBJ whole genome shotgun (WGS) entry which is preliminary data.</text>
</comment>
<name>X0SM43_9ZZZZ</name>
<evidence type="ECO:0000313" key="1">
    <source>
        <dbReference type="EMBL" id="GAF76216.1"/>
    </source>
</evidence>
<accession>X0SM43</accession>
<proteinExistence type="predicted"/>
<reference evidence="1" key="1">
    <citation type="journal article" date="2014" name="Front. Microbiol.">
        <title>High frequency of phylogenetically diverse reductive dehalogenase-homologous genes in deep subseafloor sedimentary metagenomes.</title>
        <authorList>
            <person name="Kawai M."/>
            <person name="Futagami T."/>
            <person name="Toyoda A."/>
            <person name="Takaki Y."/>
            <person name="Nishi S."/>
            <person name="Hori S."/>
            <person name="Arai W."/>
            <person name="Tsubouchi T."/>
            <person name="Morono Y."/>
            <person name="Uchiyama I."/>
            <person name="Ito T."/>
            <person name="Fujiyama A."/>
            <person name="Inagaki F."/>
            <person name="Takami H."/>
        </authorList>
    </citation>
    <scope>NUCLEOTIDE SEQUENCE</scope>
    <source>
        <strain evidence="1">Expedition CK06-06</strain>
    </source>
</reference>